<dbReference type="Gene3D" id="3.40.190.10">
    <property type="entry name" value="Periplasmic binding protein-like II"/>
    <property type="match status" value="1"/>
</dbReference>
<dbReference type="GeneID" id="98914053"/>
<evidence type="ECO:0000313" key="5">
    <source>
        <dbReference type="Proteomes" id="UP000295515"/>
    </source>
</evidence>
<dbReference type="PANTHER" id="PTHR33392">
    <property type="entry name" value="POLYISOPRENYL-TEICHOIC ACID--PEPTIDOGLYCAN TEICHOIC ACID TRANSFERASE TAGU"/>
    <property type="match status" value="1"/>
</dbReference>
<dbReference type="Pfam" id="PF12974">
    <property type="entry name" value="Phosphonate-bd"/>
    <property type="match status" value="1"/>
</dbReference>
<reference evidence="4 5" key="1">
    <citation type="submission" date="2019-03" db="EMBL/GenBank/DDBJ databases">
        <title>Genomic Encyclopedia of Type Strains, Phase IV (KMG-IV): sequencing the most valuable type-strain genomes for metagenomic binning, comparative biology and taxonomic classification.</title>
        <authorList>
            <person name="Goeker M."/>
        </authorList>
    </citation>
    <scope>NUCLEOTIDE SEQUENCE [LARGE SCALE GENOMIC DNA]</scope>
    <source>
        <strain evidence="4 5">DSM 29487</strain>
    </source>
</reference>
<keyword evidence="2" id="KW-0472">Membrane</keyword>
<evidence type="ECO:0000256" key="1">
    <source>
        <dbReference type="ARBA" id="ARBA00006068"/>
    </source>
</evidence>
<dbReference type="AlphaFoldDB" id="A0A4R3ZBU0"/>
<dbReference type="InterPro" id="IPR050922">
    <property type="entry name" value="LytR/CpsA/Psr_CW_biosynth"/>
</dbReference>
<protein>
    <submittedName>
        <fullName evidence="4">LytR family transcriptional attenuator</fullName>
    </submittedName>
</protein>
<sequence length="482" mass="54493">MQVLKNILNKVTHKFVISGLLLGISLYLIISLLLLGVLPVLYASIVIIIILCINVSLFFMMKTDNEKSVRVIVSKVICVVLSIIMLIGGIYLNKGNKTLESITSADKDTYTYSLIVLKDSHLNSIKDMKNKKIAMNVKEDIQYFTKALTFLKENSKDFQSEEINDFHQSANYLYQKKCDGIFINEAYRTIIEENYPHFTEETKVIWSCSIDKKIEDFSKNVDVTNKPFVIYISGIDTFGNVSTVSRSDVNMIVTINPVTKQILMTSIPRDYYVTLANKGKKDKLTHSGLAGIENTVKTVENFMDIDINYYARVNFTSLIEMVDALGGIEVESIEDFTIGQYHYVKGINQLNGDQALYFARARYTVTGGDNGRVANQQRVLTGMLKKMMSPVILTNYTSVLDSIEGCFETNMSADEITSLIQMQLSDMSSWNIVHKQMSGHGQKLTGGAYMPQSKLYYMIPNEKSVQENKLYIQKVLKGEKNN</sequence>
<evidence type="ECO:0000256" key="2">
    <source>
        <dbReference type="SAM" id="Phobius"/>
    </source>
</evidence>
<feature type="transmembrane region" description="Helical" evidence="2">
    <location>
        <begin position="15"/>
        <end position="35"/>
    </location>
</feature>
<keyword evidence="2" id="KW-1133">Transmembrane helix</keyword>
<organism evidence="4 5">
    <name type="scientific">Longibaculum muris</name>
    <dbReference type="NCBI Taxonomy" id="1796628"/>
    <lineage>
        <taxon>Bacteria</taxon>
        <taxon>Bacillati</taxon>
        <taxon>Bacillota</taxon>
        <taxon>Erysipelotrichia</taxon>
        <taxon>Erysipelotrichales</taxon>
        <taxon>Coprobacillaceae</taxon>
        <taxon>Longibaculum</taxon>
    </lineage>
</organism>
<evidence type="ECO:0000313" key="4">
    <source>
        <dbReference type="EMBL" id="TCW02926.1"/>
    </source>
</evidence>
<dbReference type="RefSeq" id="WP_066450861.1">
    <property type="nucleotide sequence ID" value="NZ_JANKBF010000002.1"/>
</dbReference>
<gene>
    <name evidence="4" type="ORF">EDD60_101230</name>
</gene>
<keyword evidence="2" id="KW-0812">Transmembrane</keyword>
<dbReference type="SUPFAM" id="SSF53850">
    <property type="entry name" value="Periplasmic binding protein-like II"/>
    <property type="match status" value="1"/>
</dbReference>
<accession>A0A4R3ZBU0</accession>
<proteinExistence type="inferred from homology"/>
<dbReference type="Gene3D" id="3.40.630.190">
    <property type="entry name" value="LCP protein"/>
    <property type="match status" value="1"/>
</dbReference>
<keyword evidence="5" id="KW-1185">Reference proteome</keyword>
<dbReference type="EMBL" id="SMCQ01000001">
    <property type="protein sequence ID" value="TCW02926.1"/>
    <property type="molecule type" value="Genomic_DNA"/>
</dbReference>
<dbReference type="NCBIfam" id="TIGR00350">
    <property type="entry name" value="lytR_cpsA_psr"/>
    <property type="match status" value="1"/>
</dbReference>
<feature type="domain" description="Cell envelope-related transcriptional attenuator" evidence="3">
    <location>
        <begin position="246"/>
        <end position="388"/>
    </location>
</feature>
<dbReference type="Pfam" id="PF03816">
    <property type="entry name" value="LytR_cpsA_psr"/>
    <property type="match status" value="1"/>
</dbReference>
<name>A0A4R3ZBU0_9FIRM</name>
<comment type="caution">
    <text evidence="4">The sequence shown here is derived from an EMBL/GenBank/DDBJ whole genome shotgun (WGS) entry which is preliminary data.</text>
</comment>
<evidence type="ECO:0000259" key="3">
    <source>
        <dbReference type="Pfam" id="PF03816"/>
    </source>
</evidence>
<dbReference type="Proteomes" id="UP000295515">
    <property type="component" value="Unassembled WGS sequence"/>
</dbReference>
<dbReference type="PANTHER" id="PTHR33392:SF6">
    <property type="entry name" value="POLYISOPRENYL-TEICHOIC ACID--PEPTIDOGLYCAN TEICHOIC ACID TRANSFERASE TAGU"/>
    <property type="match status" value="1"/>
</dbReference>
<comment type="similarity">
    <text evidence="1">Belongs to the LytR/CpsA/Psr (LCP) family.</text>
</comment>
<dbReference type="InterPro" id="IPR004474">
    <property type="entry name" value="LytR_CpsA_psr"/>
</dbReference>
<feature type="transmembrane region" description="Helical" evidence="2">
    <location>
        <begin position="41"/>
        <end position="60"/>
    </location>
</feature>
<feature type="transmembrane region" description="Helical" evidence="2">
    <location>
        <begin position="72"/>
        <end position="92"/>
    </location>
</feature>